<keyword evidence="3" id="KW-1185">Reference proteome</keyword>
<keyword evidence="1" id="KW-0472">Membrane</keyword>
<dbReference type="Gene3D" id="1.10.287.70">
    <property type="match status" value="1"/>
</dbReference>
<evidence type="ECO:0000256" key="1">
    <source>
        <dbReference type="SAM" id="Phobius"/>
    </source>
</evidence>
<feature type="transmembrane region" description="Helical" evidence="1">
    <location>
        <begin position="207"/>
        <end position="231"/>
    </location>
</feature>
<organism evidence="2 3">
    <name type="scientific">Cyclotella atomus</name>
    <dbReference type="NCBI Taxonomy" id="382360"/>
    <lineage>
        <taxon>Eukaryota</taxon>
        <taxon>Sar</taxon>
        <taxon>Stramenopiles</taxon>
        <taxon>Ochrophyta</taxon>
        <taxon>Bacillariophyta</taxon>
        <taxon>Coscinodiscophyceae</taxon>
        <taxon>Thalassiosirophycidae</taxon>
        <taxon>Stephanodiscales</taxon>
        <taxon>Stephanodiscaceae</taxon>
        <taxon>Cyclotella</taxon>
    </lineage>
</organism>
<protein>
    <submittedName>
        <fullName evidence="2">Uncharacterized protein</fullName>
    </submittedName>
</protein>
<keyword evidence="1" id="KW-1133">Transmembrane helix</keyword>
<evidence type="ECO:0000313" key="3">
    <source>
        <dbReference type="Proteomes" id="UP001530400"/>
    </source>
</evidence>
<name>A0ABD3NTU6_9STRA</name>
<gene>
    <name evidence="2" type="ORF">ACHAWO_006450</name>
</gene>
<evidence type="ECO:0000313" key="2">
    <source>
        <dbReference type="EMBL" id="KAL3779465.1"/>
    </source>
</evidence>
<dbReference type="EMBL" id="JALLPJ020000932">
    <property type="protein sequence ID" value="KAL3779465.1"/>
    <property type="molecule type" value="Genomic_DNA"/>
</dbReference>
<dbReference type="AlphaFoldDB" id="A0ABD3NTU6"/>
<accession>A0ABD3NTU6</accession>
<comment type="caution">
    <text evidence="2">The sequence shown here is derived from an EMBL/GenBank/DDBJ whole genome shotgun (WGS) entry which is preliminary data.</text>
</comment>
<proteinExistence type="predicted"/>
<reference evidence="2 3" key="1">
    <citation type="submission" date="2024-10" db="EMBL/GenBank/DDBJ databases">
        <title>Updated reference genomes for cyclostephanoid diatoms.</title>
        <authorList>
            <person name="Roberts W.R."/>
            <person name="Alverson A.J."/>
        </authorList>
    </citation>
    <scope>NUCLEOTIDE SEQUENCE [LARGE SCALE GENOMIC DNA]</scope>
    <source>
        <strain evidence="2 3">AJA010-31</strain>
    </source>
</reference>
<keyword evidence="1" id="KW-0812">Transmembrane</keyword>
<sequence length="328" mass="36184">MNSIDRIYRAEWLNAGSFMSGESGNTDLYYSYTTCNSTVDDMEAYKESGTNVQVLGGIPIISTASYVVSPMIYKTDANGDLLIAGSAENKNDSVPFEGVYIDYIKQLIGMANGDIAIKYTHRSASADHMYPESAGTVAVQDVADGLLDMAIGPYCIEYGKTLKHEGTNKRDYKLYARLALDSDMENFMYFFCGSTEFDDDASLSWDILMFGLGFFILISISAYTANLAAFLTRQSFDFIRTIDEAVKAGLLICAHPALQKELEIKWPGARFVWSKAGFNGVVDDYDAGKCAVMAVGTEDTLLDPLMERFCKRGLVFTDSVVLETPITF</sequence>
<dbReference type="Proteomes" id="UP001530400">
    <property type="component" value="Unassembled WGS sequence"/>
</dbReference>